<keyword evidence="2" id="KW-1185">Reference proteome</keyword>
<dbReference type="Proteomes" id="UP001500124">
    <property type="component" value="Unassembled WGS sequence"/>
</dbReference>
<evidence type="ECO:0000313" key="1">
    <source>
        <dbReference type="EMBL" id="GAA5068626.1"/>
    </source>
</evidence>
<gene>
    <name evidence="1" type="ORF">GCM10023336_51980</name>
</gene>
<dbReference type="EMBL" id="BAABKC010000079">
    <property type="protein sequence ID" value="GAA5068626.1"/>
    <property type="molecule type" value="Genomic_DNA"/>
</dbReference>
<protein>
    <submittedName>
        <fullName evidence="1">Uncharacterized protein</fullName>
    </submittedName>
</protein>
<proteinExistence type="predicted"/>
<sequence>MATRKDVGKRVTGGSRVGVLQDVDRKWLDPASSPFDRRTYPLAFVRPDAGGVEWTADPKQLVLS</sequence>
<dbReference type="RefSeq" id="WP_345670495.1">
    <property type="nucleotide sequence ID" value="NZ_BAABKC010000079.1"/>
</dbReference>
<name>A0ABP9L0V8_9ACTN</name>
<reference evidence="2" key="1">
    <citation type="journal article" date="2019" name="Int. J. Syst. Evol. Microbiol.">
        <title>The Global Catalogue of Microorganisms (GCM) 10K type strain sequencing project: providing services to taxonomists for standard genome sequencing and annotation.</title>
        <authorList>
            <consortium name="The Broad Institute Genomics Platform"/>
            <consortium name="The Broad Institute Genome Sequencing Center for Infectious Disease"/>
            <person name="Wu L."/>
            <person name="Ma J."/>
        </authorList>
    </citation>
    <scope>NUCLEOTIDE SEQUENCE [LARGE SCALE GENOMIC DNA]</scope>
    <source>
        <strain evidence="2">JCM 18410</strain>
    </source>
</reference>
<comment type="caution">
    <text evidence="1">The sequence shown here is derived from an EMBL/GenBank/DDBJ whole genome shotgun (WGS) entry which is preliminary data.</text>
</comment>
<accession>A0ABP9L0V8</accession>
<evidence type="ECO:0000313" key="2">
    <source>
        <dbReference type="Proteomes" id="UP001500124"/>
    </source>
</evidence>
<organism evidence="1 2">
    <name type="scientific">Streptomyces similanensis</name>
    <dbReference type="NCBI Taxonomy" id="1274988"/>
    <lineage>
        <taxon>Bacteria</taxon>
        <taxon>Bacillati</taxon>
        <taxon>Actinomycetota</taxon>
        <taxon>Actinomycetes</taxon>
        <taxon>Kitasatosporales</taxon>
        <taxon>Streptomycetaceae</taxon>
        <taxon>Streptomyces</taxon>
    </lineage>
</organism>